<feature type="transmembrane region" description="Helical" evidence="2">
    <location>
        <begin position="405"/>
        <end position="424"/>
    </location>
</feature>
<name>A0ABP0FD77_CLALP</name>
<dbReference type="EMBL" id="CAWYQH010000046">
    <property type="protein sequence ID" value="CAK8677639.1"/>
    <property type="molecule type" value="Genomic_DNA"/>
</dbReference>
<comment type="similarity">
    <text evidence="1">Belongs to the unc-93 family.</text>
</comment>
<feature type="signal peptide" evidence="3">
    <location>
        <begin position="1"/>
        <end position="25"/>
    </location>
</feature>
<feature type="transmembrane region" description="Helical" evidence="2">
    <location>
        <begin position="315"/>
        <end position="332"/>
    </location>
</feature>
<keyword evidence="5" id="KW-1185">Reference proteome</keyword>
<evidence type="ECO:0000313" key="5">
    <source>
        <dbReference type="Proteomes" id="UP001642483"/>
    </source>
</evidence>
<feature type="chain" id="PRO_5047481082" evidence="3">
    <location>
        <begin position="26"/>
        <end position="428"/>
    </location>
</feature>
<dbReference type="Proteomes" id="UP001642483">
    <property type="component" value="Unassembled WGS sequence"/>
</dbReference>
<feature type="transmembrane region" description="Helical" evidence="2">
    <location>
        <begin position="69"/>
        <end position="87"/>
    </location>
</feature>
<comment type="caution">
    <text evidence="4">The sequence shown here is derived from an EMBL/GenBank/DDBJ whole genome shotgun (WGS) entry which is preliminary data.</text>
</comment>
<dbReference type="InterPro" id="IPR051951">
    <property type="entry name" value="UNC-93_regulatory"/>
</dbReference>
<feature type="transmembrane region" description="Helical" evidence="2">
    <location>
        <begin position="380"/>
        <end position="399"/>
    </location>
</feature>
<dbReference type="PANTHER" id="PTHR19444:SF13">
    <property type="entry name" value="PROTEIN UNC-93 HOMOLOG A"/>
    <property type="match status" value="1"/>
</dbReference>
<keyword evidence="2" id="KW-0812">Transmembrane</keyword>
<keyword evidence="2" id="KW-0472">Membrane</keyword>
<keyword evidence="2" id="KW-1133">Transmembrane helix</keyword>
<evidence type="ECO:0000256" key="1">
    <source>
        <dbReference type="ARBA" id="ARBA00009172"/>
    </source>
</evidence>
<sequence length="428" mass="46261">MNVSSNKHIILFYLGCFLLHSGVQGIFALASSISIEGGIGTTSLSVGFAVALAVVVFVPFLTETIGVKAILIIGELSYATYALANLYPTYTLIPGGVFLGIGEAAGWTGLAVISSFYAKKYSRNRFKDELGYHNRFAGFLFGSTEAGRAVSNAIAFVCLYLDRHISGGRFVNSTVDLSICGANDCQLANVTEANLERYAPRFEGTLFILIGIFVILMLMAVLVHVLYAPADITARLNEWKVEQSRRSQTSFEDNVSLNPIVKTSSPALSDTGCDTSTVNASSGSLTIDRLKLTNLEKCVQSFAPLKNILLHGKHLLIFLIAIYTGTSLGFVISELTRSYASCMLGVDQVGVGIVIFGLFQSASSYLAGKFAERFGRNLPMLFGFVLDAAIYVFCLLWKPTEGTTYFVYILFAAFGISLGILLPLTNVN</sequence>
<protein>
    <submittedName>
        <fullName evidence="4">Uncharacterized protein</fullName>
    </submittedName>
</protein>
<feature type="transmembrane region" description="Helical" evidence="2">
    <location>
        <begin position="44"/>
        <end position="62"/>
    </location>
</feature>
<accession>A0ABP0FD77</accession>
<proteinExistence type="inferred from homology"/>
<feature type="transmembrane region" description="Helical" evidence="2">
    <location>
        <begin position="93"/>
        <end position="118"/>
    </location>
</feature>
<organism evidence="4 5">
    <name type="scientific">Clavelina lepadiformis</name>
    <name type="common">Light-bulb sea squirt</name>
    <name type="synonym">Ascidia lepadiformis</name>
    <dbReference type="NCBI Taxonomy" id="159417"/>
    <lineage>
        <taxon>Eukaryota</taxon>
        <taxon>Metazoa</taxon>
        <taxon>Chordata</taxon>
        <taxon>Tunicata</taxon>
        <taxon>Ascidiacea</taxon>
        <taxon>Aplousobranchia</taxon>
        <taxon>Clavelinidae</taxon>
        <taxon>Clavelina</taxon>
    </lineage>
</organism>
<dbReference type="InterPro" id="IPR036259">
    <property type="entry name" value="MFS_trans_sf"/>
</dbReference>
<dbReference type="PANTHER" id="PTHR19444">
    <property type="entry name" value="UNC-93 RELATED"/>
    <property type="match status" value="1"/>
</dbReference>
<dbReference type="Gene3D" id="1.20.1250.20">
    <property type="entry name" value="MFS general substrate transporter like domains"/>
    <property type="match status" value="1"/>
</dbReference>
<keyword evidence="3" id="KW-0732">Signal</keyword>
<gene>
    <name evidence="4" type="ORF">CVLEPA_LOCUS6999</name>
</gene>
<reference evidence="4 5" key="1">
    <citation type="submission" date="2024-02" db="EMBL/GenBank/DDBJ databases">
        <authorList>
            <person name="Daric V."/>
            <person name="Darras S."/>
        </authorList>
    </citation>
    <scope>NUCLEOTIDE SEQUENCE [LARGE SCALE GENOMIC DNA]</scope>
</reference>
<dbReference type="SUPFAM" id="SSF103473">
    <property type="entry name" value="MFS general substrate transporter"/>
    <property type="match status" value="1"/>
</dbReference>
<feature type="transmembrane region" description="Helical" evidence="2">
    <location>
        <begin position="206"/>
        <end position="227"/>
    </location>
</feature>
<evidence type="ECO:0000313" key="4">
    <source>
        <dbReference type="EMBL" id="CAK8677639.1"/>
    </source>
</evidence>
<evidence type="ECO:0000256" key="2">
    <source>
        <dbReference type="SAM" id="Phobius"/>
    </source>
</evidence>
<evidence type="ECO:0000256" key="3">
    <source>
        <dbReference type="SAM" id="SignalP"/>
    </source>
</evidence>